<accession>A0AA47B539</accession>
<feature type="compositionally biased region" description="Basic and acidic residues" evidence="1">
    <location>
        <begin position="58"/>
        <end position="80"/>
    </location>
</feature>
<name>A0AA47B539_9LACO</name>
<dbReference type="AlphaFoldDB" id="A0AA47B539"/>
<dbReference type="Pfam" id="PF09954">
    <property type="entry name" value="DUF2188"/>
    <property type="match status" value="1"/>
</dbReference>
<evidence type="ECO:0000313" key="3">
    <source>
        <dbReference type="Proteomes" id="UP001164557"/>
    </source>
</evidence>
<feature type="region of interest" description="Disordered" evidence="1">
    <location>
        <begin position="53"/>
        <end position="80"/>
    </location>
</feature>
<evidence type="ECO:0000313" key="2">
    <source>
        <dbReference type="EMBL" id="UZX30285.1"/>
    </source>
</evidence>
<organism evidence="2 3">
    <name type="scientific">Lactobacillus helsingborgensis</name>
    <dbReference type="NCBI Taxonomy" id="1218494"/>
    <lineage>
        <taxon>Bacteria</taxon>
        <taxon>Bacillati</taxon>
        <taxon>Bacillota</taxon>
        <taxon>Bacilli</taxon>
        <taxon>Lactobacillales</taxon>
        <taxon>Lactobacillaceae</taxon>
        <taxon>Lactobacillus</taxon>
    </lineage>
</organism>
<sequence>MSNKEHGKNQHVVPNSKNGGWSVKGEGNTKSTQNTDTKAEAVKIGRKIATNQNSELFIHGKDGKIQSRDSHGHDPYPPKG</sequence>
<keyword evidence="3" id="KW-1185">Reference proteome</keyword>
<gene>
    <name evidence="2" type="ORF">LDX53_03535</name>
</gene>
<dbReference type="Proteomes" id="UP001164557">
    <property type="component" value="Chromosome"/>
</dbReference>
<protein>
    <submittedName>
        <fullName evidence="2">DUF2188 domain-containing protein</fullName>
    </submittedName>
</protein>
<dbReference type="InterPro" id="IPR018691">
    <property type="entry name" value="DUF2188"/>
</dbReference>
<feature type="region of interest" description="Disordered" evidence="1">
    <location>
        <begin position="1"/>
        <end position="37"/>
    </location>
</feature>
<reference evidence="2" key="1">
    <citation type="submission" date="2021-09" db="EMBL/GenBank/DDBJ databases">
        <title>Lactobacillus species from Apis mellifera, Switzerland.</title>
        <authorList>
            <person name="Pfister J."/>
            <person name="Brown A."/>
            <person name="Neumann P."/>
            <person name="Collaud A."/>
            <person name="Retschnig G."/>
            <person name="Perreten V."/>
        </authorList>
    </citation>
    <scope>NUCLEOTIDE SEQUENCE</scope>
    <source>
        <strain evidence="2">IBH002</strain>
    </source>
</reference>
<dbReference type="RefSeq" id="WP_046326979.1">
    <property type="nucleotide sequence ID" value="NZ_CP084384.1"/>
</dbReference>
<proteinExistence type="predicted"/>
<dbReference type="EMBL" id="CP084389">
    <property type="protein sequence ID" value="UZX30285.1"/>
    <property type="molecule type" value="Genomic_DNA"/>
</dbReference>
<evidence type="ECO:0000256" key="1">
    <source>
        <dbReference type="SAM" id="MobiDB-lite"/>
    </source>
</evidence>